<evidence type="ECO:0000256" key="6">
    <source>
        <dbReference type="ARBA" id="ARBA00022917"/>
    </source>
</evidence>
<evidence type="ECO:0000313" key="13">
    <source>
        <dbReference type="EMBL" id="OGH78865.1"/>
    </source>
</evidence>
<dbReference type="InterPro" id="IPR035684">
    <property type="entry name" value="ArgRS_core"/>
</dbReference>
<dbReference type="Gene3D" id="1.10.730.10">
    <property type="entry name" value="Isoleucyl-tRNA Synthetase, Domain 1"/>
    <property type="match status" value="1"/>
</dbReference>
<evidence type="ECO:0000256" key="3">
    <source>
        <dbReference type="ARBA" id="ARBA00022598"/>
    </source>
</evidence>
<organism evidence="13 14">
    <name type="scientific">Candidatus Magasanikbacteria bacterium RIFCSPLOWO2_01_FULL_40_15</name>
    <dbReference type="NCBI Taxonomy" id="1798686"/>
    <lineage>
        <taxon>Bacteria</taxon>
        <taxon>Candidatus Magasanikiibacteriota</taxon>
    </lineage>
</organism>
<comment type="caution">
    <text evidence="13">The sequence shown here is derived from an EMBL/GenBank/DDBJ whole genome shotgun (WGS) entry which is preliminary data.</text>
</comment>
<keyword evidence="6 10" id="KW-0648">Protein biosynthesis</keyword>
<evidence type="ECO:0000259" key="12">
    <source>
        <dbReference type="SMART" id="SM01016"/>
    </source>
</evidence>
<dbReference type="Pfam" id="PF00750">
    <property type="entry name" value="tRNA-synt_1d"/>
    <property type="match status" value="1"/>
</dbReference>
<feature type="domain" description="DALR anticodon binding" evidence="11">
    <location>
        <begin position="455"/>
        <end position="575"/>
    </location>
</feature>
<protein>
    <recommendedName>
        <fullName evidence="2 9">Arginine--tRNA ligase</fullName>
        <ecNumber evidence="2 9">6.1.1.19</ecNumber>
    </recommendedName>
</protein>
<evidence type="ECO:0000256" key="1">
    <source>
        <dbReference type="ARBA" id="ARBA00005594"/>
    </source>
</evidence>
<comment type="catalytic activity">
    <reaction evidence="8">
        <text>tRNA(Arg) + L-arginine + ATP = L-arginyl-tRNA(Arg) + AMP + diphosphate</text>
        <dbReference type="Rhea" id="RHEA:20301"/>
        <dbReference type="Rhea" id="RHEA-COMP:9658"/>
        <dbReference type="Rhea" id="RHEA-COMP:9673"/>
        <dbReference type="ChEBI" id="CHEBI:30616"/>
        <dbReference type="ChEBI" id="CHEBI:32682"/>
        <dbReference type="ChEBI" id="CHEBI:33019"/>
        <dbReference type="ChEBI" id="CHEBI:78442"/>
        <dbReference type="ChEBI" id="CHEBI:78513"/>
        <dbReference type="ChEBI" id="CHEBI:456215"/>
        <dbReference type="EC" id="6.1.1.19"/>
    </reaction>
</comment>
<dbReference type="FunFam" id="1.10.730.10:FF:000006">
    <property type="entry name" value="Arginyl-tRNA synthetase 2, mitochondrial"/>
    <property type="match status" value="1"/>
</dbReference>
<dbReference type="SMART" id="SM01016">
    <property type="entry name" value="Arg_tRNA_synt_N"/>
    <property type="match status" value="1"/>
</dbReference>
<evidence type="ECO:0000256" key="8">
    <source>
        <dbReference type="ARBA" id="ARBA00049339"/>
    </source>
</evidence>
<dbReference type="EMBL" id="MFQH01000001">
    <property type="protein sequence ID" value="OGH78865.1"/>
    <property type="molecule type" value="Genomic_DNA"/>
</dbReference>
<feature type="domain" description="Arginyl tRNA synthetase N-terminal" evidence="12">
    <location>
        <begin position="3"/>
        <end position="86"/>
    </location>
</feature>
<dbReference type="InterPro" id="IPR036695">
    <property type="entry name" value="Arg-tRNA-synth_N_sf"/>
</dbReference>
<dbReference type="SMART" id="SM00836">
    <property type="entry name" value="DALR_1"/>
    <property type="match status" value="1"/>
</dbReference>
<dbReference type="InterPro" id="IPR005148">
    <property type="entry name" value="Arg-tRNA-synth_N"/>
</dbReference>
<evidence type="ECO:0000256" key="2">
    <source>
        <dbReference type="ARBA" id="ARBA00012837"/>
    </source>
</evidence>
<name>A0A1F6N4D4_9BACT</name>
<keyword evidence="5 10" id="KW-0067">ATP-binding</keyword>
<dbReference type="InterPro" id="IPR008909">
    <property type="entry name" value="DALR_anticod-bd"/>
</dbReference>
<dbReference type="GO" id="GO:0005737">
    <property type="term" value="C:cytoplasm"/>
    <property type="evidence" value="ECO:0007669"/>
    <property type="project" value="UniProtKB-UniRule"/>
</dbReference>
<keyword evidence="4 10" id="KW-0547">Nucleotide-binding</keyword>
<gene>
    <name evidence="13" type="ORF">A2983_00845</name>
</gene>
<dbReference type="NCBIfam" id="TIGR00456">
    <property type="entry name" value="argS"/>
    <property type="match status" value="1"/>
</dbReference>
<dbReference type="Gene3D" id="3.40.50.620">
    <property type="entry name" value="HUPs"/>
    <property type="match status" value="1"/>
</dbReference>
<dbReference type="EC" id="6.1.1.19" evidence="2 9"/>
<keyword evidence="3 10" id="KW-0436">Ligase</keyword>
<evidence type="ECO:0000256" key="7">
    <source>
        <dbReference type="ARBA" id="ARBA00023146"/>
    </source>
</evidence>
<comment type="similarity">
    <text evidence="1 10">Belongs to the class-I aminoacyl-tRNA synthetase family.</text>
</comment>
<sequence length="575" mass="64469">MIQEIKKNIIDLLTAAGVMGDIELSSPPKPEMGDFAFACFGIAKEKGENPATAAKNLVEKISPPVDGEEDLIVKVQAFGPYVNFFVDSQELAKTVLKNILENKKFGTHTFGQGQTILVEYACPNPMKVFHLGHLRNLITGEAMARILENAGYDVKRVNYQGDVGMHIAKSLWGINQMNDVFASMKNKSVEEQVAFLGKAYALGATKFEEDAATQAEILEYNRKIYEHDWEIQDVYQTARVWSLEYFDTIYTKLGTRFDRLYFESEVFNEGKKMVLDGLEKGIFKKSDGAIIFPGSECGLHDRVFINSQGFPTYEAKDLGLAKLHFTEYKPDKVIHVVGKEQTEYFKVVFQALSVILPKTKDKELHLVGGYLQLKGDEKMSSRKGNVISGDELVMSVENNVRKIMAERDIQHKEFIVNKVSIAALKYTMLRVNASEDMAFDVQESVSISGDSGSYVLYIVTRIRSLLVKAGVLPNSIELNVSVKIPEEIGAEEKQLLLVLARFSEVTQQAVNEFNPSVITKYVFALAQAFNVFYQTCSVLDAATEQKQFRLYLAQAVARVMTDGLYLLGIETVEEM</sequence>
<keyword evidence="7 10" id="KW-0030">Aminoacyl-tRNA synthetase</keyword>
<dbReference type="Pfam" id="PF05746">
    <property type="entry name" value="DALR_1"/>
    <property type="match status" value="1"/>
</dbReference>
<evidence type="ECO:0000256" key="9">
    <source>
        <dbReference type="NCBIfam" id="TIGR00456"/>
    </source>
</evidence>
<dbReference type="GO" id="GO:0004814">
    <property type="term" value="F:arginine-tRNA ligase activity"/>
    <property type="evidence" value="ECO:0007669"/>
    <property type="project" value="UniProtKB-UniRule"/>
</dbReference>
<accession>A0A1F6N4D4</accession>
<dbReference type="InterPro" id="IPR014729">
    <property type="entry name" value="Rossmann-like_a/b/a_fold"/>
</dbReference>
<dbReference type="GO" id="GO:0006420">
    <property type="term" value="P:arginyl-tRNA aminoacylation"/>
    <property type="evidence" value="ECO:0007669"/>
    <property type="project" value="UniProtKB-UniRule"/>
</dbReference>
<dbReference type="PANTHER" id="PTHR11956:SF5">
    <property type="entry name" value="ARGININE--TRNA LIGASE, CYTOPLASMIC"/>
    <property type="match status" value="1"/>
</dbReference>
<dbReference type="SUPFAM" id="SSF47323">
    <property type="entry name" value="Anticodon-binding domain of a subclass of class I aminoacyl-tRNA synthetases"/>
    <property type="match status" value="1"/>
</dbReference>
<dbReference type="InterPro" id="IPR009080">
    <property type="entry name" value="tRNAsynth_Ia_anticodon-bd"/>
</dbReference>
<dbReference type="PANTHER" id="PTHR11956">
    <property type="entry name" value="ARGINYL-TRNA SYNTHETASE"/>
    <property type="match status" value="1"/>
</dbReference>
<reference evidence="13 14" key="1">
    <citation type="journal article" date="2016" name="Nat. Commun.">
        <title>Thousands of microbial genomes shed light on interconnected biogeochemical processes in an aquifer system.</title>
        <authorList>
            <person name="Anantharaman K."/>
            <person name="Brown C.T."/>
            <person name="Hug L.A."/>
            <person name="Sharon I."/>
            <person name="Castelle C.J."/>
            <person name="Probst A.J."/>
            <person name="Thomas B.C."/>
            <person name="Singh A."/>
            <person name="Wilkins M.J."/>
            <person name="Karaoz U."/>
            <person name="Brodie E.L."/>
            <person name="Williams K.H."/>
            <person name="Hubbard S.S."/>
            <person name="Banfield J.F."/>
        </authorList>
    </citation>
    <scope>NUCLEOTIDE SEQUENCE [LARGE SCALE GENOMIC DNA]</scope>
</reference>
<proteinExistence type="inferred from homology"/>
<dbReference type="Pfam" id="PF03485">
    <property type="entry name" value="Arg_tRNA_synt_N"/>
    <property type="match status" value="1"/>
</dbReference>
<evidence type="ECO:0000256" key="5">
    <source>
        <dbReference type="ARBA" id="ARBA00022840"/>
    </source>
</evidence>
<evidence type="ECO:0000256" key="10">
    <source>
        <dbReference type="RuleBase" id="RU363038"/>
    </source>
</evidence>
<dbReference type="Gene3D" id="3.30.1360.70">
    <property type="entry name" value="Arginyl tRNA synthetase N-terminal domain"/>
    <property type="match status" value="1"/>
</dbReference>
<dbReference type="SUPFAM" id="SSF55190">
    <property type="entry name" value="Arginyl-tRNA synthetase (ArgRS), N-terminal 'additional' domain"/>
    <property type="match status" value="1"/>
</dbReference>
<dbReference type="AlphaFoldDB" id="A0A1F6N4D4"/>
<dbReference type="InterPro" id="IPR001278">
    <property type="entry name" value="Arg-tRNA-ligase"/>
</dbReference>
<evidence type="ECO:0000313" key="14">
    <source>
        <dbReference type="Proteomes" id="UP000177040"/>
    </source>
</evidence>
<dbReference type="PRINTS" id="PR01038">
    <property type="entry name" value="TRNASYNTHARG"/>
</dbReference>
<evidence type="ECO:0000259" key="11">
    <source>
        <dbReference type="SMART" id="SM00836"/>
    </source>
</evidence>
<dbReference type="GO" id="GO:0005524">
    <property type="term" value="F:ATP binding"/>
    <property type="evidence" value="ECO:0007669"/>
    <property type="project" value="UniProtKB-KW"/>
</dbReference>
<evidence type="ECO:0000256" key="4">
    <source>
        <dbReference type="ARBA" id="ARBA00022741"/>
    </source>
</evidence>
<dbReference type="Proteomes" id="UP000177040">
    <property type="component" value="Unassembled WGS sequence"/>
</dbReference>
<dbReference type="SUPFAM" id="SSF52374">
    <property type="entry name" value="Nucleotidylyl transferase"/>
    <property type="match status" value="1"/>
</dbReference>